<dbReference type="EMBL" id="JAACYS010000050">
    <property type="protein sequence ID" value="NCU18207.1"/>
    <property type="molecule type" value="Genomic_DNA"/>
</dbReference>
<feature type="transmembrane region" description="Helical" evidence="2">
    <location>
        <begin position="53"/>
        <end position="72"/>
    </location>
</feature>
<keyword evidence="2" id="KW-0472">Membrane</keyword>
<dbReference type="InterPro" id="IPR000620">
    <property type="entry name" value="EamA_dom"/>
</dbReference>
<feature type="transmembrane region" description="Helical" evidence="2">
    <location>
        <begin position="20"/>
        <end position="41"/>
    </location>
</feature>
<evidence type="ECO:0000256" key="2">
    <source>
        <dbReference type="SAM" id="Phobius"/>
    </source>
</evidence>
<evidence type="ECO:0000256" key="1">
    <source>
        <dbReference type="ARBA" id="ARBA00007362"/>
    </source>
</evidence>
<keyword evidence="5" id="KW-1185">Reference proteome</keyword>
<evidence type="ECO:0000259" key="3">
    <source>
        <dbReference type="Pfam" id="PF00892"/>
    </source>
</evidence>
<reference evidence="4 5" key="1">
    <citation type="submission" date="2020-01" db="EMBL/GenBank/DDBJ databases">
        <title>A novel Bacillus sp. from Pasinler.</title>
        <authorList>
            <person name="Adiguzel A."/>
            <person name="Ay H."/>
            <person name="Baltaci M.O."/>
        </authorList>
    </citation>
    <scope>NUCLEOTIDE SEQUENCE [LARGE SCALE GENOMIC DNA]</scope>
    <source>
        <strain evidence="4 5">P1</strain>
    </source>
</reference>
<protein>
    <submittedName>
        <fullName evidence="4">EamA family transporter</fullName>
    </submittedName>
</protein>
<proteinExistence type="inferred from homology"/>
<evidence type="ECO:0000313" key="4">
    <source>
        <dbReference type="EMBL" id="NCU18207.1"/>
    </source>
</evidence>
<evidence type="ECO:0000313" key="5">
    <source>
        <dbReference type="Proteomes" id="UP000743899"/>
    </source>
</evidence>
<name>A0ABX0A465_9BACI</name>
<keyword evidence="2" id="KW-1133">Transmembrane helix</keyword>
<keyword evidence="2" id="KW-0812">Transmembrane</keyword>
<dbReference type="Proteomes" id="UP000743899">
    <property type="component" value="Unassembled WGS sequence"/>
</dbReference>
<comment type="similarity">
    <text evidence="1">Belongs to the EamA transporter family.</text>
</comment>
<gene>
    <name evidence="4" type="ORF">GW534_10815</name>
</gene>
<comment type="caution">
    <text evidence="4">The sequence shown here is derived from an EMBL/GenBank/DDBJ whole genome shotgun (WGS) entry which is preliminary data.</text>
</comment>
<dbReference type="Pfam" id="PF00892">
    <property type="entry name" value="EamA"/>
    <property type="match status" value="1"/>
</dbReference>
<feature type="domain" description="EamA" evidence="3">
    <location>
        <begin position="3"/>
        <end position="86"/>
    </location>
</feature>
<sequence>MALAFYTLYPVKLLQENHPTVIVGWAMLIAGIGMSFIEPPWAVDISKWTGETYVYLTMVIVFGTMLSFWFYLSSLKYLTPQDLNIRAHISCALFMLNSRSP</sequence>
<organism evidence="4 5">
    <name type="scientific">Pallidibacillus pasinlerensis</name>
    <dbReference type="NCBI Taxonomy" id="2703818"/>
    <lineage>
        <taxon>Bacteria</taxon>
        <taxon>Bacillati</taxon>
        <taxon>Bacillota</taxon>
        <taxon>Bacilli</taxon>
        <taxon>Bacillales</taxon>
        <taxon>Bacillaceae</taxon>
        <taxon>Pallidibacillus</taxon>
    </lineage>
</organism>
<accession>A0ABX0A465</accession>